<dbReference type="InterPro" id="IPR036388">
    <property type="entry name" value="WH-like_DNA-bd_sf"/>
</dbReference>
<dbReference type="PANTHER" id="PTHR12619">
    <property type="entry name" value="RFX TRANSCRIPTION FACTOR FAMILY"/>
    <property type="match status" value="1"/>
</dbReference>
<evidence type="ECO:0000313" key="3">
    <source>
        <dbReference type="EMBL" id="PWA14301.1"/>
    </source>
</evidence>
<comment type="caution">
    <text evidence="3">The sequence shown here is derived from an EMBL/GenBank/DDBJ whole genome shotgun (WGS) entry which is preliminary data.</text>
</comment>
<organism evidence="3 4">
    <name type="scientific">Gambusia affinis</name>
    <name type="common">Western mosquitofish</name>
    <name type="synonym">Heterandria affinis</name>
    <dbReference type="NCBI Taxonomy" id="33528"/>
    <lineage>
        <taxon>Eukaryota</taxon>
        <taxon>Metazoa</taxon>
        <taxon>Chordata</taxon>
        <taxon>Craniata</taxon>
        <taxon>Vertebrata</taxon>
        <taxon>Euteleostomi</taxon>
        <taxon>Actinopterygii</taxon>
        <taxon>Neopterygii</taxon>
        <taxon>Teleostei</taxon>
        <taxon>Neoteleostei</taxon>
        <taxon>Acanthomorphata</taxon>
        <taxon>Ovalentaria</taxon>
        <taxon>Atherinomorphae</taxon>
        <taxon>Cyprinodontiformes</taxon>
        <taxon>Poeciliidae</taxon>
        <taxon>Poeciliinae</taxon>
        <taxon>Gambusia</taxon>
    </lineage>
</organism>
<gene>
    <name evidence="3" type="ORF">CCH79_00012365</name>
</gene>
<dbReference type="EMBL" id="NHOQ01002850">
    <property type="protein sequence ID" value="PWA14301.1"/>
    <property type="molecule type" value="Genomic_DNA"/>
</dbReference>
<dbReference type="InterPro" id="IPR036390">
    <property type="entry name" value="WH_DNA-bd_sf"/>
</dbReference>
<dbReference type="SUPFAM" id="SSF46785">
    <property type="entry name" value="Winged helix' DNA-binding domain"/>
    <property type="match status" value="1"/>
</dbReference>
<dbReference type="GO" id="GO:0000978">
    <property type="term" value="F:RNA polymerase II cis-regulatory region sequence-specific DNA binding"/>
    <property type="evidence" value="ECO:0007669"/>
    <property type="project" value="TreeGrafter"/>
</dbReference>
<proteinExistence type="predicted"/>
<dbReference type="PROSITE" id="PS51526">
    <property type="entry name" value="RFX_DBD"/>
    <property type="match status" value="1"/>
</dbReference>
<dbReference type="Gene3D" id="1.10.10.10">
    <property type="entry name" value="Winged helix-like DNA-binding domain superfamily/Winged helix DNA-binding domain"/>
    <property type="match status" value="1"/>
</dbReference>
<reference evidence="3 4" key="1">
    <citation type="journal article" date="2018" name="G3 (Bethesda)">
        <title>A High-Quality Reference Genome for the Invasive Mosquitofish Gambusia affinis Using a Chicago Library.</title>
        <authorList>
            <person name="Hoffberg S.L."/>
            <person name="Troendle N.J."/>
            <person name="Glenn T.C."/>
            <person name="Mahmud O."/>
            <person name="Louha S."/>
            <person name="Chalopin D."/>
            <person name="Bennetzen J.L."/>
            <person name="Mauricio R."/>
        </authorList>
    </citation>
    <scope>NUCLEOTIDE SEQUENCE [LARGE SCALE GENOMIC DNA]</scope>
    <source>
        <strain evidence="3">NE01/NJP1002.9</strain>
        <tissue evidence="3">Muscle</tissue>
    </source>
</reference>
<dbReference type="GO" id="GO:0000981">
    <property type="term" value="F:DNA-binding transcription factor activity, RNA polymerase II-specific"/>
    <property type="evidence" value="ECO:0007669"/>
    <property type="project" value="TreeGrafter"/>
</dbReference>
<feature type="domain" description="RFX-type winged-helix" evidence="2">
    <location>
        <begin position="1"/>
        <end position="78"/>
    </location>
</feature>
<dbReference type="InterPro" id="IPR003150">
    <property type="entry name" value="DNA-bd_RFX"/>
</dbReference>
<name>A0A315UQM5_GAMAF</name>
<dbReference type="AlphaFoldDB" id="A0A315UQM5"/>
<dbReference type="InterPro" id="IPR039779">
    <property type="entry name" value="RFX-like"/>
</dbReference>
<sequence length="168" mass="19494">VTADDVPLQNLWVRRVVQLLKLQKYASPQYYHHALPLLSCLEVSHSWIIRQQFPALTTRRLGTRGQSKYHYYGIAVKETSPYYDVMYSKKGAAWVNETGKKEVTKQTVAYSPRSKLGTLLPEFPNVKDLNLPASLPEERVSTFIMMYRTHCQRILDTVIRANFDEARF</sequence>
<evidence type="ECO:0000259" key="2">
    <source>
        <dbReference type="PROSITE" id="PS51526"/>
    </source>
</evidence>
<accession>A0A315UQM5</accession>
<dbReference type="PANTHER" id="PTHR12619:SF5">
    <property type="entry name" value="TRANSCRIPTION FACTOR RFX4"/>
    <property type="match status" value="1"/>
</dbReference>
<keyword evidence="1" id="KW-0238">DNA-binding</keyword>
<evidence type="ECO:0000313" key="4">
    <source>
        <dbReference type="Proteomes" id="UP000250572"/>
    </source>
</evidence>
<feature type="non-terminal residue" evidence="3">
    <location>
        <position position="1"/>
    </location>
</feature>
<evidence type="ECO:0000256" key="1">
    <source>
        <dbReference type="ARBA" id="ARBA00023125"/>
    </source>
</evidence>
<dbReference type="Proteomes" id="UP000250572">
    <property type="component" value="Unassembled WGS sequence"/>
</dbReference>
<dbReference type="Pfam" id="PF02257">
    <property type="entry name" value="RFX_DNA_binding"/>
    <property type="match status" value="1"/>
</dbReference>
<protein>
    <recommendedName>
        <fullName evidence="2">RFX-type winged-helix domain-containing protein</fullName>
    </recommendedName>
</protein>
<keyword evidence="4" id="KW-1185">Reference proteome</keyword>